<name>A0ABW3L339_9BACI</name>
<dbReference type="InterPro" id="IPR000524">
    <property type="entry name" value="Tscrpt_reg_HTH_GntR"/>
</dbReference>
<organism evidence="5 6">
    <name type="scientific">Thalassobacillus hwangdonensis</name>
    <dbReference type="NCBI Taxonomy" id="546108"/>
    <lineage>
        <taxon>Bacteria</taxon>
        <taxon>Bacillati</taxon>
        <taxon>Bacillota</taxon>
        <taxon>Bacilli</taxon>
        <taxon>Bacillales</taxon>
        <taxon>Bacillaceae</taxon>
        <taxon>Thalassobacillus</taxon>
    </lineage>
</organism>
<dbReference type="Gene3D" id="3.40.1410.10">
    <property type="entry name" value="Chorismate lyase-like"/>
    <property type="match status" value="1"/>
</dbReference>
<evidence type="ECO:0000256" key="2">
    <source>
        <dbReference type="ARBA" id="ARBA00023125"/>
    </source>
</evidence>
<dbReference type="PRINTS" id="PR00035">
    <property type="entry name" value="HTHGNTR"/>
</dbReference>
<evidence type="ECO:0000256" key="3">
    <source>
        <dbReference type="ARBA" id="ARBA00023163"/>
    </source>
</evidence>
<sequence>MSMTLNYTDSVPLHIQLKQIIQQYIVEGIYEEKIPSERAFIDEYHVSRSTVREAINLLVREGIVEKRHGKGTYITLKPIDDWLGNLSSTSETIERMGMKPGAKLIHSEIVQLNERMQRITGLKEAYHFIRVRYADRTPIGVEYHYYPTDIGRKLSTYDLNEVTLYDVIELELGIKMFEADQVIRSGMVPEEVAKLLDISDRTCILITERKLTDVNEEFVELEQAFYRSDMYAFKIKSSRNRS</sequence>
<reference evidence="6" key="1">
    <citation type="journal article" date="2019" name="Int. J. Syst. Evol. Microbiol.">
        <title>The Global Catalogue of Microorganisms (GCM) 10K type strain sequencing project: providing services to taxonomists for standard genome sequencing and annotation.</title>
        <authorList>
            <consortium name="The Broad Institute Genomics Platform"/>
            <consortium name="The Broad Institute Genome Sequencing Center for Infectious Disease"/>
            <person name="Wu L."/>
            <person name="Ma J."/>
        </authorList>
    </citation>
    <scope>NUCLEOTIDE SEQUENCE [LARGE SCALE GENOMIC DNA]</scope>
    <source>
        <strain evidence="6">CCUG 56607</strain>
    </source>
</reference>
<keyword evidence="1" id="KW-0805">Transcription regulation</keyword>
<keyword evidence="2" id="KW-0238">DNA-binding</keyword>
<keyword evidence="6" id="KW-1185">Reference proteome</keyword>
<dbReference type="SUPFAM" id="SSF64288">
    <property type="entry name" value="Chorismate lyase-like"/>
    <property type="match status" value="1"/>
</dbReference>
<dbReference type="Pfam" id="PF00392">
    <property type="entry name" value="GntR"/>
    <property type="match status" value="1"/>
</dbReference>
<gene>
    <name evidence="5" type="ORF">ACFQ2J_13595</name>
</gene>
<dbReference type="InterPro" id="IPR011663">
    <property type="entry name" value="UTRA"/>
</dbReference>
<evidence type="ECO:0000259" key="4">
    <source>
        <dbReference type="PROSITE" id="PS50949"/>
    </source>
</evidence>
<dbReference type="Proteomes" id="UP001596990">
    <property type="component" value="Unassembled WGS sequence"/>
</dbReference>
<dbReference type="InterPro" id="IPR050679">
    <property type="entry name" value="Bact_HTH_transcr_reg"/>
</dbReference>
<protein>
    <submittedName>
        <fullName evidence="5">GntR family transcriptional regulator</fullName>
    </submittedName>
</protein>
<dbReference type="InterPro" id="IPR036388">
    <property type="entry name" value="WH-like_DNA-bd_sf"/>
</dbReference>
<feature type="domain" description="HTH gntR-type" evidence="4">
    <location>
        <begin position="11"/>
        <end position="77"/>
    </location>
</feature>
<evidence type="ECO:0000313" key="6">
    <source>
        <dbReference type="Proteomes" id="UP001596990"/>
    </source>
</evidence>
<dbReference type="Gene3D" id="1.10.10.10">
    <property type="entry name" value="Winged helix-like DNA-binding domain superfamily/Winged helix DNA-binding domain"/>
    <property type="match status" value="1"/>
</dbReference>
<evidence type="ECO:0000256" key="1">
    <source>
        <dbReference type="ARBA" id="ARBA00023015"/>
    </source>
</evidence>
<dbReference type="EMBL" id="JBHTKL010000005">
    <property type="protein sequence ID" value="MFD1020216.1"/>
    <property type="molecule type" value="Genomic_DNA"/>
</dbReference>
<dbReference type="SMART" id="SM00866">
    <property type="entry name" value="UTRA"/>
    <property type="match status" value="1"/>
</dbReference>
<dbReference type="InterPro" id="IPR036390">
    <property type="entry name" value="WH_DNA-bd_sf"/>
</dbReference>
<dbReference type="PROSITE" id="PS50949">
    <property type="entry name" value="HTH_GNTR"/>
    <property type="match status" value="1"/>
</dbReference>
<keyword evidence="3" id="KW-0804">Transcription</keyword>
<dbReference type="Pfam" id="PF07702">
    <property type="entry name" value="UTRA"/>
    <property type="match status" value="1"/>
</dbReference>
<dbReference type="PANTHER" id="PTHR44846:SF1">
    <property type="entry name" value="MANNOSYL-D-GLYCERATE TRANSPORT_METABOLISM SYSTEM REPRESSOR MNGR-RELATED"/>
    <property type="match status" value="1"/>
</dbReference>
<dbReference type="SMART" id="SM00345">
    <property type="entry name" value="HTH_GNTR"/>
    <property type="match status" value="1"/>
</dbReference>
<dbReference type="SUPFAM" id="SSF46785">
    <property type="entry name" value="Winged helix' DNA-binding domain"/>
    <property type="match status" value="1"/>
</dbReference>
<dbReference type="CDD" id="cd07377">
    <property type="entry name" value="WHTH_GntR"/>
    <property type="match status" value="1"/>
</dbReference>
<dbReference type="InterPro" id="IPR028978">
    <property type="entry name" value="Chorismate_lyase_/UTRA_dom_sf"/>
</dbReference>
<proteinExistence type="predicted"/>
<comment type="caution">
    <text evidence="5">The sequence shown here is derived from an EMBL/GenBank/DDBJ whole genome shotgun (WGS) entry which is preliminary data.</text>
</comment>
<accession>A0ABW3L339</accession>
<evidence type="ECO:0000313" key="5">
    <source>
        <dbReference type="EMBL" id="MFD1020216.1"/>
    </source>
</evidence>
<dbReference type="PANTHER" id="PTHR44846">
    <property type="entry name" value="MANNOSYL-D-GLYCERATE TRANSPORT/METABOLISM SYSTEM REPRESSOR MNGR-RELATED"/>
    <property type="match status" value="1"/>
</dbReference>